<gene>
    <name evidence="1" type="ORF">MLD38_007460</name>
</gene>
<sequence length="716" mass="79834">MAQGLNGEPNPANRAPSTSLPSTDGGSTGSLSRRQLIAQRRKSLPIADVEKRLVEEVRKHDTLIIVGETGSGKTTQIPQYLWNAEFCHDGKTIGVTQPRRVAAVTVSKRVAEECGVELGKQVGYSIRFDDMTSGLTRIKYMTDGLLLREALLDPYLSRYSVIIVDEAHERTVHTDVLLGLLKDVQKARSKSNCTADNSNIQLGNGIIFNKELGNSGGFKQQNSQKVLPLKVIIMSASLDARVFSDYFGGARAVHIQGRQFLVEILYTLHPQPDYLDSALITIFQIHLEEAPGDVLVFLTGQEEIESVERLIQERLRELPEGKRNVLTVPIFSSLPSEQQMRVFAATPPGFRKVILATNIAETSVTIPGIKYVVDPGFVKARSYDPVKGIESLIVIPTSKAQALQRSGRAGREGPGKCFRLYPESEFEKLEASTMPEIKRCNLSNVILQLKALGVDDVTGFDFIEKPPRASIVKSLEQLFLLGALTEDCKLSHPLGHQMARLPLDPIYSKALIQASQFNCLVEMLITVAMLSVESIFYAPAEKLDEARTAMKGFSSPDSDHITLINVFRAAEEFLEKRTGINKGKDEKILKKWCKENFINSRSLRHARDIHRQIKGHVGQMGLQISSCGEDMLQYRRCLAASFFLNAALRQPEGSYRALASGQVVQIHPSSILFRAKPDCIIFNELVQTNNKYIRSITRIDYLWLTELAPQYYTMEK</sequence>
<reference evidence="2" key="1">
    <citation type="journal article" date="2023" name="Front. Plant Sci.">
        <title>Chromosomal-level genome assembly of Melastoma candidum provides insights into trichome evolution.</title>
        <authorList>
            <person name="Zhong Y."/>
            <person name="Wu W."/>
            <person name="Sun C."/>
            <person name="Zou P."/>
            <person name="Liu Y."/>
            <person name="Dai S."/>
            <person name="Zhou R."/>
        </authorList>
    </citation>
    <scope>NUCLEOTIDE SEQUENCE [LARGE SCALE GENOMIC DNA]</scope>
</reference>
<protein>
    <submittedName>
        <fullName evidence="1">Uncharacterized protein</fullName>
    </submittedName>
</protein>
<evidence type="ECO:0000313" key="1">
    <source>
        <dbReference type="EMBL" id="KAI4381388.1"/>
    </source>
</evidence>
<name>A0ACB9RQU9_9MYRT</name>
<accession>A0ACB9RQU9</accession>
<organism evidence="1 2">
    <name type="scientific">Melastoma candidum</name>
    <dbReference type="NCBI Taxonomy" id="119954"/>
    <lineage>
        <taxon>Eukaryota</taxon>
        <taxon>Viridiplantae</taxon>
        <taxon>Streptophyta</taxon>
        <taxon>Embryophyta</taxon>
        <taxon>Tracheophyta</taxon>
        <taxon>Spermatophyta</taxon>
        <taxon>Magnoliopsida</taxon>
        <taxon>eudicotyledons</taxon>
        <taxon>Gunneridae</taxon>
        <taxon>Pentapetalae</taxon>
        <taxon>rosids</taxon>
        <taxon>malvids</taxon>
        <taxon>Myrtales</taxon>
        <taxon>Melastomataceae</taxon>
        <taxon>Melastomatoideae</taxon>
        <taxon>Melastomateae</taxon>
        <taxon>Melastoma</taxon>
    </lineage>
</organism>
<keyword evidence="2" id="KW-1185">Reference proteome</keyword>
<comment type="caution">
    <text evidence="1">The sequence shown here is derived from an EMBL/GenBank/DDBJ whole genome shotgun (WGS) entry which is preliminary data.</text>
</comment>
<evidence type="ECO:0000313" key="2">
    <source>
        <dbReference type="Proteomes" id="UP001057402"/>
    </source>
</evidence>
<dbReference type="Proteomes" id="UP001057402">
    <property type="component" value="Chromosome 3"/>
</dbReference>
<proteinExistence type="predicted"/>
<dbReference type="EMBL" id="CM042882">
    <property type="protein sequence ID" value="KAI4381388.1"/>
    <property type="molecule type" value="Genomic_DNA"/>
</dbReference>